<evidence type="ECO:0000313" key="1">
    <source>
        <dbReference type="EMBL" id="KAL1852885.1"/>
    </source>
</evidence>
<sequence>MDETIEVFKEVATFFITLLNNGKKTMKAHLTPLSYLCAHLSKQYKGSPGFMVVSYFCGLHADVGGKDVDAQSMLTSLIGQILSEPDMKRYYDPESFDKHIVKKVKKKDIESLGKIFRILIDHLRATSMVVFCLIDSISFYEVAGRNKDAQTALSILNRIVASQRGRRRRESDKMVFKLIVTAGAKSLNAYKCFKPKEVLEMNESVDGETTLKFN</sequence>
<proteinExistence type="predicted"/>
<protein>
    <submittedName>
        <fullName evidence="1">Uncharacterized protein</fullName>
    </submittedName>
</protein>
<dbReference type="PANTHER" id="PTHR40619:SF3">
    <property type="entry name" value="FUNGAL STAND N-TERMINAL GOODBYE DOMAIN-CONTAINING PROTEIN"/>
    <property type="match status" value="1"/>
</dbReference>
<comment type="caution">
    <text evidence="1">The sequence shown here is derived from an EMBL/GenBank/DDBJ whole genome shotgun (WGS) entry which is preliminary data.</text>
</comment>
<keyword evidence="2" id="KW-1185">Reference proteome</keyword>
<dbReference type="Proteomes" id="UP001583177">
    <property type="component" value="Unassembled WGS sequence"/>
</dbReference>
<organism evidence="1 2">
    <name type="scientific">Diaporthe australafricana</name>
    <dbReference type="NCBI Taxonomy" id="127596"/>
    <lineage>
        <taxon>Eukaryota</taxon>
        <taxon>Fungi</taxon>
        <taxon>Dikarya</taxon>
        <taxon>Ascomycota</taxon>
        <taxon>Pezizomycotina</taxon>
        <taxon>Sordariomycetes</taxon>
        <taxon>Sordariomycetidae</taxon>
        <taxon>Diaporthales</taxon>
        <taxon>Diaporthaceae</taxon>
        <taxon>Diaporthe</taxon>
    </lineage>
</organism>
<evidence type="ECO:0000313" key="2">
    <source>
        <dbReference type="Proteomes" id="UP001583177"/>
    </source>
</evidence>
<dbReference type="PANTHER" id="PTHR40619">
    <property type="entry name" value="FUNGAL STAND N-TERMINAL GOODBYE DOMAIN-CONTAINING PROTEIN"/>
    <property type="match status" value="1"/>
</dbReference>
<name>A0ABR3W517_9PEZI</name>
<gene>
    <name evidence="1" type="ORF">Daus18300_011967</name>
</gene>
<accession>A0ABR3W517</accession>
<dbReference type="EMBL" id="JAWRVE010000154">
    <property type="protein sequence ID" value="KAL1852885.1"/>
    <property type="molecule type" value="Genomic_DNA"/>
</dbReference>
<reference evidence="1 2" key="1">
    <citation type="journal article" date="2024" name="IMA Fungus">
        <title>IMA Genome - F19 : A genome assembly and annotation guide to empower mycologists, including annotated draft genome sequences of Ceratocystis pirilliformis, Diaporthe australafricana, Fusarium ophioides, Paecilomyces lecythidis, and Sporothrix stenoceras.</title>
        <authorList>
            <person name="Aylward J."/>
            <person name="Wilson A.M."/>
            <person name="Visagie C.M."/>
            <person name="Spraker J."/>
            <person name="Barnes I."/>
            <person name="Buitendag C."/>
            <person name="Ceriani C."/>
            <person name="Del Mar Angel L."/>
            <person name="du Plessis D."/>
            <person name="Fuchs T."/>
            <person name="Gasser K."/>
            <person name="Kramer D."/>
            <person name="Li W."/>
            <person name="Munsamy K."/>
            <person name="Piso A."/>
            <person name="Price J.L."/>
            <person name="Sonnekus B."/>
            <person name="Thomas C."/>
            <person name="van der Nest A."/>
            <person name="van Dijk A."/>
            <person name="van Heerden A."/>
            <person name="van Vuuren N."/>
            <person name="Yilmaz N."/>
            <person name="Duong T.A."/>
            <person name="van der Merwe N.A."/>
            <person name="Wingfield M.J."/>
            <person name="Wingfield B.D."/>
        </authorList>
    </citation>
    <scope>NUCLEOTIDE SEQUENCE [LARGE SCALE GENOMIC DNA]</scope>
    <source>
        <strain evidence="1 2">CMW 18300</strain>
    </source>
</reference>